<accession>A0ABQ5T7D0</accession>
<gene>
    <name evidence="1" type="ORF">GCM10017620_12760</name>
</gene>
<dbReference type="EMBL" id="BSFD01000002">
    <property type="protein sequence ID" value="GLK48303.1"/>
    <property type="molecule type" value="Genomic_DNA"/>
</dbReference>
<evidence type="ECO:0000313" key="2">
    <source>
        <dbReference type="Proteomes" id="UP001143509"/>
    </source>
</evidence>
<keyword evidence="2" id="KW-1185">Reference proteome</keyword>
<dbReference type="Proteomes" id="UP001143509">
    <property type="component" value="Unassembled WGS sequence"/>
</dbReference>
<reference evidence="1" key="1">
    <citation type="journal article" date="2014" name="Int. J. Syst. Evol. Microbiol.">
        <title>Complete genome of a new Firmicutes species belonging to the dominant human colonic microbiota ('Ruminococcus bicirculans') reveals two chromosomes and a selective capacity to utilize plant glucans.</title>
        <authorList>
            <consortium name="NISC Comparative Sequencing Program"/>
            <person name="Wegmann U."/>
            <person name="Louis P."/>
            <person name="Goesmann A."/>
            <person name="Henrissat B."/>
            <person name="Duncan S.H."/>
            <person name="Flint H.J."/>
        </authorList>
    </citation>
    <scope>NUCLEOTIDE SEQUENCE</scope>
    <source>
        <strain evidence="1">VKM B-1499</strain>
    </source>
</reference>
<sequence>MLIQYFRPVFTTDRLIEDLTEKVRLGFKMPVDQGMVDVRFHRDLAQAGSETALDKQFAPSAKYSVARDRLTASMPDGASSLFWGFGAIPFDGAGDVWACHEMLTARTTSPAQITAALRRACDTAPPDWFRG</sequence>
<name>A0ABQ5T7D0_9CAUL</name>
<evidence type="ECO:0000313" key="1">
    <source>
        <dbReference type="EMBL" id="GLK48303.1"/>
    </source>
</evidence>
<protein>
    <submittedName>
        <fullName evidence="1">Uncharacterized protein</fullName>
    </submittedName>
</protein>
<organism evidence="1 2">
    <name type="scientific">Brevundimonas intermedia</name>
    <dbReference type="NCBI Taxonomy" id="74315"/>
    <lineage>
        <taxon>Bacteria</taxon>
        <taxon>Pseudomonadati</taxon>
        <taxon>Pseudomonadota</taxon>
        <taxon>Alphaproteobacteria</taxon>
        <taxon>Caulobacterales</taxon>
        <taxon>Caulobacteraceae</taxon>
        <taxon>Brevundimonas</taxon>
    </lineage>
</organism>
<reference evidence="1" key="2">
    <citation type="submission" date="2023-01" db="EMBL/GenBank/DDBJ databases">
        <authorList>
            <person name="Sun Q."/>
            <person name="Evtushenko L."/>
        </authorList>
    </citation>
    <scope>NUCLEOTIDE SEQUENCE</scope>
    <source>
        <strain evidence="1">VKM B-1499</strain>
    </source>
</reference>
<proteinExistence type="predicted"/>
<comment type="caution">
    <text evidence="1">The sequence shown here is derived from an EMBL/GenBank/DDBJ whole genome shotgun (WGS) entry which is preliminary data.</text>
</comment>